<dbReference type="InterPro" id="IPR010473">
    <property type="entry name" value="GTPase-bd"/>
</dbReference>
<feature type="domain" description="Formin GTPase-binding" evidence="2">
    <location>
        <begin position="274"/>
        <end position="545"/>
    </location>
</feature>
<dbReference type="GO" id="GO:0003779">
    <property type="term" value="F:actin binding"/>
    <property type="evidence" value="ECO:0007669"/>
    <property type="project" value="InterPro"/>
</dbReference>
<feature type="compositionally biased region" description="Basic and acidic residues" evidence="1">
    <location>
        <begin position="84"/>
        <end position="94"/>
    </location>
</feature>
<name>A0A6G1HYZ5_9PEZI</name>
<dbReference type="SUPFAM" id="SSF48371">
    <property type="entry name" value="ARM repeat"/>
    <property type="match status" value="1"/>
</dbReference>
<evidence type="ECO:0000313" key="4">
    <source>
        <dbReference type="Proteomes" id="UP000799640"/>
    </source>
</evidence>
<protein>
    <recommendedName>
        <fullName evidence="2">Formin GTPase-binding domain-containing protein</fullName>
    </recommendedName>
</protein>
<feature type="compositionally biased region" description="Basic and acidic residues" evidence="1">
    <location>
        <begin position="372"/>
        <end position="392"/>
    </location>
</feature>
<feature type="compositionally biased region" description="Basic residues" evidence="1">
    <location>
        <begin position="66"/>
        <end position="76"/>
    </location>
</feature>
<gene>
    <name evidence="3" type="ORF">EJ06DRAFT_476510</name>
</gene>
<feature type="region of interest" description="Disordered" evidence="1">
    <location>
        <begin position="321"/>
        <end position="414"/>
    </location>
</feature>
<feature type="compositionally biased region" description="Polar residues" evidence="1">
    <location>
        <begin position="127"/>
        <end position="136"/>
    </location>
</feature>
<sequence length="796" mass="86606">MLPSKLRPSPADDTPPAPPSPSKKENTTPYAPFNQPFLPPNHPHAAAAAAGNVLNEVSHNVGEPKRKGRGLHKRTKSAVSLRSLGKDKKDDKDKKKGKAQLPPVDKENTPVHSPEPDAARTPIWAQFASQSLSPLNASVAGLEDPFGPPPPQRTRTVDEEIALYEPTDYDPSKQRNFHGTQAPTLTRRGGNGGPRPKSEAISAQSAGGLLEAIQRKVSGGRRESGGEKEMKKEEKEGKKVSTPRGPIAVPKRGSRVMAAVSMFNSKAREAEPAAAVMDGKTIDEAFEAVLDSRNIPENMRPNMRSLRTSIKMDFIRSHKDETLSAKAPASVTQRVASNGSTASDASTAGSEDKKSTKRARPRSRAFTFSKSENGRSKKQKADGAADSKRNSRVETLLPKSPSTQSLSQPAGQPRALPEEYVAYLRGEQKPEKVEVGRLHKLRLLIRNETVSWVETFIQMGGMREIVGLLHRIMEVEWREDHEDHLLHETLLCLKGLCTTSIGLTHLQTMESTLFPALLAMLFDPEHKGPSEFTTRGLIITILLAHLTAAVPSADPGTLPARAHTILSYLADPSPPEDKTPVPFILEMRQRRPYKVWAREVTNVTKEVFWIFLHAVNVVPLPEGARPLTSGSTTEALAEDIDAATYARTFFPQPRPPVPAAPYIGGVEWDATNYMAAHLDLLNGLIASLPTRTERNALRAELRASGWEKVMGGQLRTCKEKFYSAVHDGLRTWVAAGVRDGWDVAGVRKGVFKEGMSPVRVSPTKRGGSPVKGGLGEAPKLELGLSLGGEGGGKGWI</sequence>
<evidence type="ECO:0000313" key="3">
    <source>
        <dbReference type="EMBL" id="KAF2401039.1"/>
    </source>
</evidence>
<feature type="region of interest" description="Disordered" evidence="1">
    <location>
        <begin position="1"/>
        <end position="249"/>
    </location>
</feature>
<feature type="compositionally biased region" description="Basic and acidic residues" evidence="1">
    <location>
        <begin position="220"/>
        <end position="239"/>
    </location>
</feature>
<dbReference type="GO" id="GO:0030036">
    <property type="term" value="P:actin cytoskeleton organization"/>
    <property type="evidence" value="ECO:0007669"/>
    <property type="project" value="InterPro"/>
</dbReference>
<organism evidence="3 4">
    <name type="scientific">Trichodelitschia bisporula</name>
    <dbReference type="NCBI Taxonomy" id="703511"/>
    <lineage>
        <taxon>Eukaryota</taxon>
        <taxon>Fungi</taxon>
        <taxon>Dikarya</taxon>
        <taxon>Ascomycota</taxon>
        <taxon>Pezizomycotina</taxon>
        <taxon>Dothideomycetes</taxon>
        <taxon>Dothideomycetes incertae sedis</taxon>
        <taxon>Phaeotrichales</taxon>
        <taxon>Phaeotrichaceae</taxon>
        <taxon>Trichodelitschia</taxon>
    </lineage>
</organism>
<reference evidence="3" key="1">
    <citation type="journal article" date="2020" name="Stud. Mycol.">
        <title>101 Dothideomycetes genomes: a test case for predicting lifestyles and emergence of pathogens.</title>
        <authorList>
            <person name="Haridas S."/>
            <person name="Albert R."/>
            <person name="Binder M."/>
            <person name="Bloem J."/>
            <person name="Labutti K."/>
            <person name="Salamov A."/>
            <person name="Andreopoulos B."/>
            <person name="Baker S."/>
            <person name="Barry K."/>
            <person name="Bills G."/>
            <person name="Bluhm B."/>
            <person name="Cannon C."/>
            <person name="Castanera R."/>
            <person name="Culley D."/>
            <person name="Daum C."/>
            <person name="Ezra D."/>
            <person name="Gonzalez J."/>
            <person name="Henrissat B."/>
            <person name="Kuo A."/>
            <person name="Liang C."/>
            <person name="Lipzen A."/>
            <person name="Lutzoni F."/>
            <person name="Magnuson J."/>
            <person name="Mondo S."/>
            <person name="Nolan M."/>
            <person name="Ohm R."/>
            <person name="Pangilinan J."/>
            <person name="Park H.-J."/>
            <person name="Ramirez L."/>
            <person name="Alfaro M."/>
            <person name="Sun H."/>
            <person name="Tritt A."/>
            <person name="Yoshinaga Y."/>
            <person name="Zwiers L.-H."/>
            <person name="Turgeon B."/>
            <person name="Goodwin S."/>
            <person name="Spatafora J."/>
            <person name="Crous P."/>
            <person name="Grigoriev I."/>
        </authorList>
    </citation>
    <scope>NUCLEOTIDE SEQUENCE</scope>
    <source>
        <strain evidence="3">CBS 262.69</strain>
    </source>
</reference>
<feature type="compositionally biased region" description="Low complexity" evidence="1">
    <location>
        <begin position="336"/>
        <end position="349"/>
    </location>
</feature>
<dbReference type="InterPro" id="IPR016024">
    <property type="entry name" value="ARM-type_fold"/>
</dbReference>
<dbReference type="Proteomes" id="UP000799640">
    <property type="component" value="Unassembled WGS sequence"/>
</dbReference>
<dbReference type="InterPro" id="IPR011989">
    <property type="entry name" value="ARM-like"/>
</dbReference>
<dbReference type="EMBL" id="ML996694">
    <property type="protein sequence ID" value="KAF2401039.1"/>
    <property type="molecule type" value="Genomic_DNA"/>
</dbReference>
<accession>A0A6G1HYZ5</accession>
<evidence type="ECO:0000256" key="1">
    <source>
        <dbReference type="SAM" id="MobiDB-lite"/>
    </source>
</evidence>
<evidence type="ECO:0000259" key="2">
    <source>
        <dbReference type="SMART" id="SM01140"/>
    </source>
</evidence>
<dbReference type="Gene3D" id="1.25.10.10">
    <property type="entry name" value="Leucine-rich Repeat Variant"/>
    <property type="match status" value="1"/>
</dbReference>
<proteinExistence type="predicted"/>
<feature type="compositionally biased region" description="Polar residues" evidence="1">
    <location>
        <begin position="400"/>
        <end position="410"/>
    </location>
</feature>
<keyword evidence="4" id="KW-1185">Reference proteome</keyword>
<dbReference type="OrthoDB" id="2155261at2759"/>
<dbReference type="GO" id="GO:0031267">
    <property type="term" value="F:small GTPase binding"/>
    <property type="evidence" value="ECO:0007669"/>
    <property type="project" value="InterPro"/>
</dbReference>
<feature type="compositionally biased region" description="Basic and acidic residues" evidence="1">
    <location>
        <begin position="104"/>
        <end position="118"/>
    </location>
</feature>
<dbReference type="Pfam" id="PF06371">
    <property type="entry name" value="Drf_GBD"/>
    <property type="match status" value="1"/>
</dbReference>
<dbReference type="SMART" id="SM01140">
    <property type="entry name" value="Drf_GBD"/>
    <property type="match status" value="1"/>
</dbReference>
<dbReference type="AlphaFoldDB" id="A0A6G1HYZ5"/>